<dbReference type="AlphaFoldDB" id="A0A1V9ZXM6"/>
<name>A0A1V9ZXM6_9STRA</name>
<organism evidence="1 2">
    <name type="scientific">Thraustotheca clavata</name>
    <dbReference type="NCBI Taxonomy" id="74557"/>
    <lineage>
        <taxon>Eukaryota</taxon>
        <taxon>Sar</taxon>
        <taxon>Stramenopiles</taxon>
        <taxon>Oomycota</taxon>
        <taxon>Saprolegniomycetes</taxon>
        <taxon>Saprolegniales</taxon>
        <taxon>Achlyaceae</taxon>
        <taxon>Thraustotheca</taxon>
    </lineage>
</organism>
<keyword evidence="2" id="KW-1185">Reference proteome</keyword>
<sequence>MMDDAISSRASAGLVTMSAVALLGFVEACVLCKKPVPVRFAFRFAMHNVFPSVVWRTFEPNLVSKAAKLSHVALNEHGILVEYLRAARYIVASYGLLHQLLMMNATPLEIKREPAQRVIRLSSEESNLTNYSIKTHENEKILPITWSSAPREQLQMRMNDWCLKHDSLLRNDLLIVEVDLSSIASNRDIVINEINTIQGLLQPFRGPEAYSRHTDAIVIAVASSWSALSALNVADIVLNASSVLSAEVARIIRLSEDKKDVWIHASNSLLAQGLLQDNIVAKAGYDTIEPGLHLIDIDDNDECCQHVQSALDQGIPAKYIYCIQRTTDLTLPSNVNVIEVSQLLDQELAIIRAQLRCGIPSSIIQDNIRDKYGPLTTLLEDIPYRRDRLSVLM</sequence>
<dbReference type="Proteomes" id="UP000243217">
    <property type="component" value="Unassembled WGS sequence"/>
</dbReference>
<dbReference type="OrthoDB" id="74503at2759"/>
<evidence type="ECO:0000313" key="2">
    <source>
        <dbReference type="Proteomes" id="UP000243217"/>
    </source>
</evidence>
<accession>A0A1V9ZXM6</accession>
<dbReference type="EMBL" id="JNBS01001115">
    <property type="protein sequence ID" value="OQS02550.1"/>
    <property type="molecule type" value="Genomic_DNA"/>
</dbReference>
<protein>
    <submittedName>
        <fullName evidence="1">Uncharacterized protein</fullName>
    </submittedName>
</protein>
<evidence type="ECO:0000313" key="1">
    <source>
        <dbReference type="EMBL" id="OQS02550.1"/>
    </source>
</evidence>
<reference evidence="1 2" key="1">
    <citation type="journal article" date="2014" name="Genome Biol. Evol.">
        <title>The secreted proteins of Achlya hypogyna and Thraustotheca clavata identify the ancestral oomycete secretome and reveal gene acquisitions by horizontal gene transfer.</title>
        <authorList>
            <person name="Misner I."/>
            <person name="Blouin N."/>
            <person name="Leonard G."/>
            <person name="Richards T.A."/>
            <person name="Lane C.E."/>
        </authorList>
    </citation>
    <scope>NUCLEOTIDE SEQUENCE [LARGE SCALE GENOMIC DNA]</scope>
    <source>
        <strain evidence="1 2">ATCC 34112</strain>
    </source>
</reference>
<gene>
    <name evidence="1" type="ORF">THRCLA_05086</name>
</gene>
<proteinExistence type="predicted"/>
<comment type="caution">
    <text evidence="1">The sequence shown here is derived from an EMBL/GenBank/DDBJ whole genome shotgun (WGS) entry which is preliminary data.</text>
</comment>